<keyword evidence="2" id="KW-1185">Reference proteome</keyword>
<gene>
    <name evidence="1" type="ORF">BITS_0474</name>
</gene>
<dbReference type="EMBL" id="JGZU01000003">
    <property type="protein sequence ID" value="KFJ08149.1"/>
    <property type="molecule type" value="Genomic_DNA"/>
</dbReference>
<dbReference type="AlphaFoldDB" id="A0A087EK48"/>
<accession>A0A087EK48</accession>
<organism evidence="1 2">
    <name type="scientific">Bifidobacterium tsurumiense</name>
    <dbReference type="NCBI Taxonomy" id="356829"/>
    <lineage>
        <taxon>Bacteria</taxon>
        <taxon>Bacillati</taxon>
        <taxon>Actinomycetota</taxon>
        <taxon>Actinomycetes</taxon>
        <taxon>Bifidobacteriales</taxon>
        <taxon>Bifidobacteriaceae</taxon>
        <taxon>Bifidobacterium</taxon>
    </lineage>
</organism>
<name>A0A087EK48_9BIFI</name>
<dbReference type="eggNOG" id="ENOG503304R">
    <property type="taxonomic scope" value="Bacteria"/>
</dbReference>
<dbReference type="Proteomes" id="UP000029080">
    <property type="component" value="Unassembled WGS sequence"/>
</dbReference>
<proteinExistence type="predicted"/>
<reference evidence="1 2" key="1">
    <citation type="submission" date="2014-03" db="EMBL/GenBank/DDBJ databases">
        <title>Genomics of Bifidobacteria.</title>
        <authorList>
            <person name="Ventura M."/>
            <person name="Milani C."/>
            <person name="Lugli G.A."/>
        </authorList>
    </citation>
    <scope>NUCLEOTIDE SEQUENCE [LARGE SCALE GENOMIC DNA]</scope>
    <source>
        <strain evidence="1 2">JCM 13495</strain>
    </source>
</reference>
<dbReference type="STRING" id="356829.BITS_0474"/>
<sequence length="201" mass="21324">MPKRRLTKKQVYRRRRIVVFTALVVVLAVIGLCVYSLGQGISAVGGLLSGNSATAITRSSVPSPKKTSSVKNCAVGDVELSLVPEAQSVAVGGSLNFTATITYKQSSSCLIDASDASRVLTIKSGNDTIWRSDSCPVNSRWLLLAKGDTDVQTITWNTNRTGSECADDSTLLHVDSGTYVAQLSLRDVEGVESDPVTVTVS</sequence>
<protein>
    <submittedName>
        <fullName evidence="1">Uncharacterized protein</fullName>
    </submittedName>
</protein>
<evidence type="ECO:0000313" key="2">
    <source>
        <dbReference type="Proteomes" id="UP000029080"/>
    </source>
</evidence>
<dbReference type="RefSeq" id="WP_034534500.1">
    <property type="nucleotide sequence ID" value="NZ_JGZU01000003.1"/>
</dbReference>
<comment type="caution">
    <text evidence="1">The sequence shown here is derived from an EMBL/GenBank/DDBJ whole genome shotgun (WGS) entry which is preliminary data.</text>
</comment>
<evidence type="ECO:0000313" key="1">
    <source>
        <dbReference type="EMBL" id="KFJ08149.1"/>
    </source>
</evidence>